<dbReference type="GO" id="GO:0051537">
    <property type="term" value="F:2 iron, 2 sulfur cluster binding"/>
    <property type="evidence" value="ECO:0007669"/>
    <property type="project" value="InterPro"/>
</dbReference>
<dbReference type="OrthoDB" id="10055203at2759"/>
<dbReference type="InterPro" id="IPR042183">
    <property type="entry name" value="MmgE/PrpD_sf_1"/>
</dbReference>
<comment type="similarity">
    <text evidence="1">Belongs to the PrpD family.</text>
</comment>
<dbReference type="InterPro" id="IPR036148">
    <property type="entry name" value="MmgE/PrpD_sf"/>
</dbReference>
<organism evidence="6 7">
    <name type="scientific">Niveomyces insectorum RCEF 264</name>
    <dbReference type="NCBI Taxonomy" id="1081102"/>
    <lineage>
        <taxon>Eukaryota</taxon>
        <taxon>Fungi</taxon>
        <taxon>Dikarya</taxon>
        <taxon>Ascomycota</taxon>
        <taxon>Pezizomycotina</taxon>
        <taxon>Sordariomycetes</taxon>
        <taxon>Hypocreomycetidae</taxon>
        <taxon>Hypocreales</taxon>
        <taxon>Cordycipitaceae</taxon>
        <taxon>Niveomyces</taxon>
    </lineage>
</organism>
<dbReference type="InterPro" id="IPR045336">
    <property type="entry name" value="MmgE_PrpD_N"/>
</dbReference>
<name>A0A162MB48_9HYPO</name>
<feature type="region of interest" description="Disordered" evidence="3">
    <location>
        <begin position="37"/>
        <end position="63"/>
    </location>
</feature>
<evidence type="ECO:0000256" key="1">
    <source>
        <dbReference type="ARBA" id="ARBA00006174"/>
    </source>
</evidence>
<dbReference type="AlphaFoldDB" id="A0A162MB48"/>
<evidence type="ECO:0000313" key="6">
    <source>
        <dbReference type="EMBL" id="OAA53630.1"/>
    </source>
</evidence>
<dbReference type="Proteomes" id="UP000076874">
    <property type="component" value="Unassembled WGS sequence"/>
</dbReference>
<evidence type="ECO:0000256" key="2">
    <source>
        <dbReference type="ARBA" id="ARBA00023239"/>
    </source>
</evidence>
<dbReference type="InterPro" id="IPR005656">
    <property type="entry name" value="MmgE_PrpD"/>
</dbReference>
<dbReference type="PANTHER" id="PTHR16943">
    <property type="entry name" value="2-METHYLCITRATE DEHYDRATASE-RELATED"/>
    <property type="match status" value="1"/>
</dbReference>
<keyword evidence="2" id="KW-0456">Lyase</keyword>
<evidence type="ECO:0000259" key="5">
    <source>
        <dbReference type="Pfam" id="PF19305"/>
    </source>
</evidence>
<comment type="caution">
    <text evidence="6">The sequence shown here is derived from an EMBL/GenBank/DDBJ whole genome shotgun (WGS) entry which is preliminary data.</text>
</comment>
<dbReference type="SUPFAM" id="SSF103378">
    <property type="entry name" value="2-methylcitrate dehydratase PrpD"/>
    <property type="match status" value="1"/>
</dbReference>
<evidence type="ECO:0000259" key="4">
    <source>
        <dbReference type="Pfam" id="PF03972"/>
    </source>
</evidence>
<feature type="compositionally biased region" description="Pro residues" evidence="3">
    <location>
        <begin position="41"/>
        <end position="51"/>
    </location>
</feature>
<dbReference type="GO" id="GO:0005739">
    <property type="term" value="C:mitochondrion"/>
    <property type="evidence" value="ECO:0007669"/>
    <property type="project" value="TreeGrafter"/>
</dbReference>
<gene>
    <name evidence="6" type="ORF">SPI_09337</name>
</gene>
<feature type="domain" description="MmgE/PrpD N-terminal" evidence="4">
    <location>
        <begin position="77"/>
        <end position="335"/>
    </location>
</feature>
<dbReference type="EMBL" id="AZHD01000028">
    <property type="protein sequence ID" value="OAA53630.1"/>
    <property type="molecule type" value="Genomic_DNA"/>
</dbReference>
<accession>A0A162MB48</accession>
<reference evidence="6 7" key="1">
    <citation type="journal article" date="2016" name="Genome Biol. Evol.">
        <title>Divergent and convergent evolution of fungal pathogenicity.</title>
        <authorList>
            <person name="Shang Y."/>
            <person name="Xiao G."/>
            <person name="Zheng P."/>
            <person name="Cen K."/>
            <person name="Zhan S."/>
            <person name="Wang C."/>
        </authorList>
    </citation>
    <scope>NUCLEOTIDE SEQUENCE [LARGE SCALE GENOMIC DNA]</scope>
    <source>
        <strain evidence="6 7">RCEF 264</strain>
    </source>
</reference>
<dbReference type="FunFam" id="3.30.1330.120:FF:000001">
    <property type="entry name" value="2-methylcitrate dehydratase"/>
    <property type="match status" value="1"/>
</dbReference>
<sequence length="562" mass="61031">MSSATRSLRLASRVLRPQTRSATVLSSALLRSSSAGAFAAVPPPSPSPPRFASPSLRAYSSAPTPKPNMAYDKEIDDIASYVADVPIDSELAIDTARWILLDTLGCGLEALRFPECTKMLGPIVDGTIVPAGVHVPGTNYVLDPVNGAFNIGAMIRWLDYNDCWLAAEWGHPSDNLGAILAVADWINRTNKSGAAHKKLAGGRIVTVRDVLGYATKAHEIQGNLAILNSFNKVGLDHVLLVKVASAAVVADMLGLGKDGIAAAVSQAFVDGQSLRTYRHAPNTMSRKSWAAGDACQRAVTMALRVAQGESGVPTVLTAKTWGFYDVLFKGQPFRFNRAYGSYVMENVLFKVSYPAEFHSQTAVEAAEKLHHQLKAAGKSADDIKAVTCRTHEACIRIIDKQFQPLTNFADRDHCVQYMAAVMLKYGRLTAADYLDGSEAASSPALDALRKKITCVEDPQFTADYHDPTKRTISNALTVELNDGTTLPEVVVEAPLGHPQRRAEAKPVILEKYKRHLAPHFGADRVEQLVALSTDGSRLDQMPVDEYLDLYVVEKSKFVKENN</sequence>
<dbReference type="Gene3D" id="3.30.1330.120">
    <property type="entry name" value="2-methylcitrate dehydratase PrpD"/>
    <property type="match status" value="1"/>
</dbReference>
<keyword evidence="7" id="KW-1185">Reference proteome</keyword>
<dbReference type="Gene3D" id="1.10.4100.10">
    <property type="entry name" value="2-methylcitrate dehydratase PrpD"/>
    <property type="match status" value="1"/>
</dbReference>
<dbReference type="STRING" id="1081102.A0A162MB48"/>
<dbReference type="InterPro" id="IPR012705">
    <property type="entry name" value="2Me_IsoCit_deHydtase_PrpD"/>
</dbReference>
<dbReference type="InterPro" id="IPR045337">
    <property type="entry name" value="MmgE_PrpD_C"/>
</dbReference>
<evidence type="ECO:0000313" key="7">
    <source>
        <dbReference type="Proteomes" id="UP000076874"/>
    </source>
</evidence>
<dbReference type="Pfam" id="PF19305">
    <property type="entry name" value="MmgE_PrpD_C"/>
    <property type="match status" value="1"/>
</dbReference>
<dbReference type="NCBIfam" id="NF006943">
    <property type="entry name" value="PRK09425.1"/>
    <property type="match status" value="1"/>
</dbReference>
<protein>
    <submittedName>
        <fullName evidence="6">2-methylcitrate dehydratase</fullName>
    </submittedName>
</protein>
<dbReference type="Pfam" id="PF03972">
    <property type="entry name" value="MmgE_PrpD_N"/>
    <property type="match status" value="1"/>
</dbReference>
<dbReference type="GO" id="GO:0019679">
    <property type="term" value="P:propionate metabolic process, methylcitrate cycle"/>
    <property type="evidence" value="ECO:0007669"/>
    <property type="project" value="InterPro"/>
</dbReference>
<proteinExistence type="inferred from homology"/>
<evidence type="ECO:0000256" key="3">
    <source>
        <dbReference type="SAM" id="MobiDB-lite"/>
    </source>
</evidence>
<dbReference type="NCBIfam" id="TIGR02330">
    <property type="entry name" value="prpD"/>
    <property type="match status" value="1"/>
</dbReference>
<dbReference type="PANTHER" id="PTHR16943:SF16">
    <property type="entry name" value="2-METHYLCITRATE DEHYDRATASE-RELATED"/>
    <property type="match status" value="1"/>
</dbReference>
<dbReference type="InterPro" id="IPR042188">
    <property type="entry name" value="MmgE/PrpD_sf_2"/>
</dbReference>
<feature type="domain" description="MmgE/PrpD C-terminal" evidence="5">
    <location>
        <begin position="353"/>
        <end position="530"/>
    </location>
</feature>
<dbReference type="GO" id="GO:0047547">
    <property type="term" value="F:2-methylcitrate dehydratase activity"/>
    <property type="evidence" value="ECO:0007669"/>
    <property type="project" value="InterPro"/>
</dbReference>